<organism evidence="7 8">
    <name type="scientific">Lepeophtheirus salmonis</name>
    <name type="common">Salmon louse</name>
    <name type="synonym">Caligus salmonis</name>
    <dbReference type="NCBI Taxonomy" id="72036"/>
    <lineage>
        <taxon>Eukaryota</taxon>
        <taxon>Metazoa</taxon>
        <taxon>Ecdysozoa</taxon>
        <taxon>Arthropoda</taxon>
        <taxon>Crustacea</taxon>
        <taxon>Multicrustacea</taxon>
        <taxon>Hexanauplia</taxon>
        <taxon>Copepoda</taxon>
        <taxon>Siphonostomatoida</taxon>
        <taxon>Caligidae</taxon>
        <taxon>Lepeophtheirus</taxon>
    </lineage>
</organism>
<dbReference type="GO" id="GO:0005739">
    <property type="term" value="C:mitochondrion"/>
    <property type="evidence" value="ECO:0007669"/>
    <property type="project" value="TreeGrafter"/>
</dbReference>
<evidence type="ECO:0000256" key="3">
    <source>
        <dbReference type="ARBA" id="ARBA00022576"/>
    </source>
</evidence>
<keyword evidence="4 7" id="KW-0808">Transferase</keyword>
<comment type="cofactor">
    <cofactor evidence="1">
        <name>pyridoxal 5'-phosphate</name>
        <dbReference type="ChEBI" id="CHEBI:597326"/>
    </cofactor>
</comment>
<evidence type="ECO:0000256" key="6">
    <source>
        <dbReference type="RuleBase" id="RU003560"/>
    </source>
</evidence>
<gene>
    <name evidence="7" type="ORF">LSAA_12669</name>
</gene>
<dbReference type="InterPro" id="IPR015422">
    <property type="entry name" value="PyrdxlP-dep_Trfase_small"/>
</dbReference>
<evidence type="ECO:0000256" key="2">
    <source>
        <dbReference type="ARBA" id="ARBA00008954"/>
    </source>
</evidence>
<keyword evidence="8" id="KW-1185">Reference proteome</keyword>
<dbReference type="SUPFAM" id="SSF53383">
    <property type="entry name" value="PLP-dependent transferases"/>
    <property type="match status" value="1"/>
</dbReference>
<dbReference type="EMBL" id="HG994586">
    <property type="protein sequence ID" value="CAF3009528.1"/>
    <property type="molecule type" value="Genomic_DNA"/>
</dbReference>
<protein>
    <submittedName>
        <fullName evidence="7">ABAT</fullName>
        <ecNumber evidence="7">2.6.1.19</ecNumber>
        <ecNumber evidence="7">2.6.1.22</ecNumber>
    </submittedName>
</protein>
<dbReference type="PIRSF" id="PIRSF000521">
    <property type="entry name" value="Transaminase_4ab_Lys_Orn"/>
    <property type="match status" value="1"/>
</dbReference>
<evidence type="ECO:0000313" key="7">
    <source>
        <dbReference type="EMBL" id="CAF3009528.1"/>
    </source>
</evidence>
<dbReference type="GO" id="GO:0030170">
    <property type="term" value="F:pyridoxal phosphate binding"/>
    <property type="evidence" value="ECO:0007669"/>
    <property type="project" value="InterPro"/>
</dbReference>
<accession>A0A7R8D5U1</accession>
<dbReference type="GO" id="GO:0047298">
    <property type="term" value="F:(S)-3-amino-2-methylpropionate transaminase activity"/>
    <property type="evidence" value="ECO:0007669"/>
    <property type="project" value="UniProtKB-EC"/>
</dbReference>
<name>A0A7R8D5U1_LEPSM</name>
<dbReference type="PANTHER" id="PTHR43206:SF1">
    <property type="entry name" value="4-AMINOBUTYRATE AMINOTRANSFERASE, MITOCHONDRIAL"/>
    <property type="match status" value="1"/>
</dbReference>
<dbReference type="InterPro" id="IPR015421">
    <property type="entry name" value="PyrdxlP-dep_Trfase_major"/>
</dbReference>
<dbReference type="EC" id="2.6.1.22" evidence="7"/>
<dbReference type="InterPro" id="IPR005814">
    <property type="entry name" value="Aminotrans_3"/>
</dbReference>
<dbReference type="Gene3D" id="3.40.640.10">
    <property type="entry name" value="Type I PLP-dependent aspartate aminotransferase-like (Major domain)"/>
    <property type="match status" value="2"/>
</dbReference>
<dbReference type="GO" id="GO:0034386">
    <property type="term" value="F:4-aminobutyrate:2-oxoglutarate transaminase activity"/>
    <property type="evidence" value="ECO:0007669"/>
    <property type="project" value="UniProtKB-EC"/>
</dbReference>
<dbReference type="Proteomes" id="UP000675881">
    <property type="component" value="Chromosome 7"/>
</dbReference>
<dbReference type="EC" id="2.6.1.19" evidence="7"/>
<keyword evidence="5 6" id="KW-0663">Pyridoxal phosphate</keyword>
<proteinExistence type="inferred from homology"/>
<dbReference type="InterPro" id="IPR015424">
    <property type="entry name" value="PyrdxlP-dep_Trfase"/>
</dbReference>
<dbReference type="Pfam" id="PF00202">
    <property type="entry name" value="Aminotran_3"/>
    <property type="match status" value="2"/>
</dbReference>
<dbReference type="PANTHER" id="PTHR43206">
    <property type="entry name" value="AMINOTRANSFERASE"/>
    <property type="match status" value="1"/>
</dbReference>
<evidence type="ECO:0000313" key="8">
    <source>
        <dbReference type="Proteomes" id="UP000675881"/>
    </source>
</evidence>
<evidence type="ECO:0000256" key="4">
    <source>
        <dbReference type="ARBA" id="ARBA00022679"/>
    </source>
</evidence>
<evidence type="ECO:0000256" key="5">
    <source>
        <dbReference type="ARBA" id="ARBA00022898"/>
    </source>
</evidence>
<reference evidence="7" key="1">
    <citation type="submission" date="2021-02" db="EMBL/GenBank/DDBJ databases">
        <authorList>
            <person name="Bekaert M."/>
        </authorList>
    </citation>
    <scope>NUCLEOTIDE SEQUENCE</scope>
    <source>
        <strain evidence="7">IoA-00</strain>
    </source>
</reference>
<dbReference type="Gene3D" id="3.90.1150.10">
    <property type="entry name" value="Aspartate Aminotransferase, domain 1"/>
    <property type="match status" value="2"/>
</dbReference>
<dbReference type="OrthoDB" id="5419315at2759"/>
<evidence type="ECO:0000256" key="1">
    <source>
        <dbReference type="ARBA" id="ARBA00001933"/>
    </source>
</evidence>
<comment type="similarity">
    <text evidence="2 6">Belongs to the class-III pyridoxal-phosphate-dependent aminotransferase family.</text>
</comment>
<dbReference type="AlphaFoldDB" id="A0A7R8D5U1"/>
<keyword evidence="3 7" id="KW-0032">Aminotransferase</keyword>
<sequence length="424" mass="47727">MSFSFVIVGSNKRFKPCSVRVRAFSLLKNRGTLYTKCLRYFHIGSVIHSASIKELEINIQTDIPGPKSTKLRNDLLEYQQISSVSLISDSHKSLGNFLVDVDNNTYLDCFMQISSIPLGYNNPELIAALSTPANIHQLVNRPAMGWFPNEEWIEYITKVFMAVAPSGMDQIFPMMCGTCSNENAMKLCFMKHMSKERGGRTEFTEEELNSTMANSPPGSPSLSILSFKGGFHGRTVGLLKDKRCLENLEETIHTQNKLSAPIAGIIVEPIQSEGGDYHGSKSFFQGVDHIAHKYGISLIIDEVQTHGPDIVTFSKKMLSGGIYHKKSHRPEHPGRVINTWLGDPHKVIMLSEVWKYIQKHQCLKLAQDSGEVMLNGLKELEKKFLGIIRSSRGIGTFCAFDCDSVQTRDKLIQKMLKKYYREQP</sequence>
<dbReference type="GO" id="GO:0009450">
    <property type="term" value="P:gamma-aminobutyric acid catabolic process"/>
    <property type="evidence" value="ECO:0007669"/>
    <property type="project" value="TreeGrafter"/>
</dbReference>